<feature type="chain" id="PRO_5036462307" evidence="1">
    <location>
        <begin position="23"/>
        <end position="116"/>
    </location>
</feature>
<keyword evidence="1" id="KW-0732">Signal</keyword>
<keyword evidence="3" id="KW-1185">Reference proteome</keyword>
<organism evidence="2 3">
    <name type="scientific">Trichonephila inaurata madagascariensis</name>
    <dbReference type="NCBI Taxonomy" id="2747483"/>
    <lineage>
        <taxon>Eukaryota</taxon>
        <taxon>Metazoa</taxon>
        <taxon>Ecdysozoa</taxon>
        <taxon>Arthropoda</taxon>
        <taxon>Chelicerata</taxon>
        <taxon>Arachnida</taxon>
        <taxon>Araneae</taxon>
        <taxon>Araneomorphae</taxon>
        <taxon>Entelegynae</taxon>
        <taxon>Araneoidea</taxon>
        <taxon>Nephilidae</taxon>
        <taxon>Trichonephila</taxon>
        <taxon>Trichonephila inaurata</taxon>
    </lineage>
</organism>
<dbReference type="AlphaFoldDB" id="A0A8X6I853"/>
<evidence type="ECO:0000256" key="1">
    <source>
        <dbReference type="SAM" id="SignalP"/>
    </source>
</evidence>
<evidence type="ECO:0000313" key="2">
    <source>
        <dbReference type="EMBL" id="GFS31875.1"/>
    </source>
</evidence>
<dbReference type="EMBL" id="BMAV01024276">
    <property type="protein sequence ID" value="GFS31875.1"/>
    <property type="molecule type" value="Genomic_DNA"/>
</dbReference>
<proteinExistence type="predicted"/>
<sequence length="116" mass="12299">MVPLIARFELLSLSIFFLSVAAILNPPEGVVVPSTTNIQGLPRPVAPGQVLPVRAPIPCSMPVRGSIPHNMMMMPGMRAPVPMKPVSSISVTKSPDIAYQCNVNNSSISAPVKTPK</sequence>
<feature type="signal peptide" evidence="1">
    <location>
        <begin position="1"/>
        <end position="22"/>
    </location>
</feature>
<dbReference type="Proteomes" id="UP000886998">
    <property type="component" value="Unassembled WGS sequence"/>
</dbReference>
<name>A0A8X6I853_9ARAC</name>
<gene>
    <name evidence="2" type="ORF">TNIN_260521</name>
</gene>
<reference evidence="2" key="1">
    <citation type="submission" date="2020-08" db="EMBL/GenBank/DDBJ databases">
        <title>Multicomponent nature underlies the extraordinary mechanical properties of spider dragline silk.</title>
        <authorList>
            <person name="Kono N."/>
            <person name="Nakamura H."/>
            <person name="Mori M."/>
            <person name="Yoshida Y."/>
            <person name="Ohtoshi R."/>
            <person name="Malay A.D."/>
            <person name="Moran D.A.P."/>
            <person name="Tomita M."/>
            <person name="Numata K."/>
            <person name="Arakawa K."/>
        </authorList>
    </citation>
    <scope>NUCLEOTIDE SEQUENCE</scope>
</reference>
<evidence type="ECO:0000313" key="3">
    <source>
        <dbReference type="Proteomes" id="UP000886998"/>
    </source>
</evidence>
<comment type="caution">
    <text evidence="2">The sequence shown here is derived from an EMBL/GenBank/DDBJ whole genome shotgun (WGS) entry which is preliminary data.</text>
</comment>
<accession>A0A8X6I853</accession>
<protein>
    <submittedName>
        <fullName evidence="2">Uncharacterized protein</fullName>
    </submittedName>
</protein>